<reference evidence="2 3" key="1">
    <citation type="submission" date="2016-02" db="EMBL/GenBank/DDBJ databases">
        <title>Genome sequence of Halalkalicoccus paucihalophilus DSM 24557.</title>
        <authorList>
            <person name="Poehlein A."/>
            <person name="Daniel R."/>
        </authorList>
    </citation>
    <scope>NUCLEOTIDE SEQUENCE [LARGE SCALE GENOMIC DNA]</scope>
    <source>
        <strain evidence="2 3">DSM 24557</strain>
    </source>
</reference>
<dbReference type="AlphaFoldDB" id="A0A151AGN1"/>
<feature type="transmembrane region" description="Helical" evidence="1">
    <location>
        <begin position="105"/>
        <end position="124"/>
    </location>
</feature>
<evidence type="ECO:0008006" key="4">
    <source>
        <dbReference type="Google" id="ProtNLM"/>
    </source>
</evidence>
<comment type="caution">
    <text evidence="2">The sequence shown here is derived from an EMBL/GenBank/DDBJ whole genome shotgun (WGS) entry which is preliminary data.</text>
</comment>
<name>A0A151AGN1_9EURY</name>
<evidence type="ECO:0000256" key="1">
    <source>
        <dbReference type="SAM" id="Phobius"/>
    </source>
</evidence>
<feature type="transmembrane region" description="Helical" evidence="1">
    <location>
        <begin position="74"/>
        <end position="93"/>
    </location>
</feature>
<keyword evidence="1" id="KW-0812">Transmembrane</keyword>
<keyword evidence="1" id="KW-0472">Membrane</keyword>
<proteinExistence type="predicted"/>
<feature type="transmembrane region" description="Helical" evidence="1">
    <location>
        <begin position="165"/>
        <end position="183"/>
    </location>
</feature>
<protein>
    <recommendedName>
        <fullName evidence="4">ZIP Zinc transporter</fullName>
    </recommendedName>
</protein>
<dbReference type="Proteomes" id="UP000075321">
    <property type="component" value="Unassembled WGS sequence"/>
</dbReference>
<evidence type="ECO:0000313" key="3">
    <source>
        <dbReference type="Proteomes" id="UP000075321"/>
    </source>
</evidence>
<evidence type="ECO:0000313" key="2">
    <source>
        <dbReference type="EMBL" id="KYH26793.1"/>
    </source>
</evidence>
<gene>
    <name evidence="2" type="ORF">HAPAU_18990</name>
</gene>
<organism evidence="2 3">
    <name type="scientific">Halalkalicoccus paucihalophilus</name>
    <dbReference type="NCBI Taxonomy" id="1008153"/>
    <lineage>
        <taxon>Archaea</taxon>
        <taxon>Methanobacteriati</taxon>
        <taxon>Methanobacteriota</taxon>
        <taxon>Stenosarchaea group</taxon>
        <taxon>Halobacteria</taxon>
        <taxon>Halobacteriales</taxon>
        <taxon>Halococcaceae</taxon>
        <taxon>Halalkalicoccus</taxon>
    </lineage>
</organism>
<feature type="transmembrane region" description="Helical" evidence="1">
    <location>
        <begin position="136"/>
        <end position="153"/>
    </location>
</feature>
<accession>A0A151AGN1</accession>
<dbReference type="RefSeq" id="WP_066381797.1">
    <property type="nucleotide sequence ID" value="NZ_LTAZ01000004.1"/>
</dbReference>
<keyword evidence="3" id="KW-1185">Reference proteome</keyword>
<sequence length="236" mass="25883">MSALAFLAACCLAAVHLFAGRLRGLDRIPRSRWLSFGGGVSVAYVFVHMLPELNEHQRAFGTADPLAGFLDRHVYLVALAGFATFYGLERLAQRSRRSERAVDEPVFWIHVASFGLYNCLVGYLLVHRIDPGTESLVVFIVAMALHFLVNDYGLRHHHARSYHRIGRWLLAGGVLLGWGLGTAITLGEIALAVPVGFLGGAVVLNAIKEELPEERESRFWSFALGAAGYATLLLAI</sequence>
<dbReference type="PATRIC" id="fig|1008153.3.peg.1930"/>
<dbReference type="OrthoDB" id="306050at2157"/>
<dbReference type="EMBL" id="LTAZ01000004">
    <property type="protein sequence ID" value="KYH26793.1"/>
    <property type="molecule type" value="Genomic_DNA"/>
</dbReference>
<keyword evidence="1" id="KW-1133">Transmembrane helix</keyword>